<dbReference type="Pfam" id="PF00380">
    <property type="entry name" value="Ribosomal_S9"/>
    <property type="match status" value="1"/>
</dbReference>
<dbReference type="GO" id="GO:0003735">
    <property type="term" value="F:structural constituent of ribosome"/>
    <property type="evidence" value="ECO:0007669"/>
    <property type="project" value="InterPro"/>
</dbReference>
<evidence type="ECO:0000256" key="6">
    <source>
        <dbReference type="RuleBase" id="RU003815"/>
    </source>
</evidence>
<keyword evidence="2 5" id="KW-0689">Ribosomal protein</keyword>
<organism evidence="8 9">
    <name type="scientific">Cellulosimicrobium aquatile</name>
    <dbReference type="NCBI Taxonomy" id="1612203"/>
    <lineage>
        <taxon>Bacteria</taxon>
        <taxon>Bacillati</taxon>
        <taxon>Actinomycetota</taxon>
        <taxon>Actinomycetes</taxon>
        <taxon>Micrococcales</taxon>
        <taxon>Promicromonosporaceae</taxon>
        <taxon>Cellulosimicrobium</taxon>
    </lineage>
</organism>
<dbReference type="GO" id="GO:0005737">
    <property type="term" value="C:cytoplasm"/>
    <property type="evidence" value="ECO:0007669"/>
    <property type="project" value="UniProtKB-ARBA"/>
</dbReference>
<dbReference type="EMBL" id="FTMI01000004">
    <property type="protein sequence ID" value="SIQ41798.1"/>
    <property type="molecule type" value="Genomic_DNA"/>
</dbReference>
<dbReference type="Gene3D" id="3.30.230.10">
    <property type="match status" value="1"/>
</dbReference>
<evidence type="ECO:0000256" key="4">
    <source>
        <dbReference type="ARBA" id="ARBA00035259"/>
    </source>
</evidence>
<sequence>MAETTVDTDTLGDETPSTYTSESAAPTGRGQSITAPGQALGRRKEAVARVRLVPGTGTWKVNGRTLEDYFPNKVHQQLVNSPLKLVDVEGRFDVVARITGGGSSGQAGALRLAIARALNAIDAEHNRPALKKAGFLTRDARVVERKKAGLKKARKAPQYSKR</sequence>
<dbReference type="Proteomes" id="UP000186235">
    <property type="component" value="Unassembled WGS sequence"/>
</dbReference>
<evidence type="ECO:0000313" key="8">
    <source>
        <dbReference type="EMBL" id="SIQ41798.1"/>
    </source>
</evidence>
<keyword evidence="3 5" id="KW-0687">Ribonucleoprotein</keyword>
<evidence type="ECO:0000256" key="1">
    <source>
        <dbReference type="ARBA" id="ARBA00005251"/>
    </source>
</evidence>
<evidence type="ECO:0000313" key="9">
    <source>
        <dbReference type="Proteomes" id="UP000186235"/>
    </source>
</evidence>
<evidence type="ECO:0000256" key="7">
    <source>
        <dbReference type="SAM" id="MobiDB-lite"/>
    </source>
</evidence>
<keyword evidence="9" id="KW-1185">Reference proteome</keyword>
<dbReference type="RefSeq" id="WP_021479846.1">
    <property type="nucleotide sequence ID" value="NZ_FTMI01000004.1"/>
</dbReference>
<dbReference type="InterPro" id="IPR020568">
    <property type="entry name" value="Ribosomal_Su5_D2-typ_SF"/>
</dbReference>
<dbReference type="AlphaFoldDB" id="A0A1N6SL09"/>
<dbReference type="NCBIfam" id="NF001099">
    <property type="entry name" value="PRK00132.1"/>
    <property type="match status" value="1"/>
</dbReference>
<dbReference type="GO" id="GO:0003723">
    <property type="term" value="F:RNA binding"/>
    <property type="evidence" value="ECO:0007669"/>
    <property type="project" value="TreeGrafter"/>
</dbReference>
<protein>
    <recommendedName>
        <fullName evidence="4 5">Small ribosomal subunit protein uS9</fullName>
    </recommendedName>
</protein>
<dbReference type="HAMAP" id="MF_00532_B">
    <property type="entry name" value="Ribosomal_uS9_B"/>
    <property type="match status" value="1"/>
</dbReference>
<evidence type="ECO:0000256" key="5">
    <source>
        <dbReference type="HAMAP-Rule" id="MF_00532"/>
    </source>
</evidence>
<dbReference type="FunFam" id="3.30.230.10:FF:000001">
    <property type="entry name" value="30S ribosomal protein S9"/>
    <property type="match status" value="1"/>
</dbReference>
<evidence type="ECO:0000256" key="2">
    <source>
        <dbReference type="ARBA" id="ARBA00022980"/>
    </source>
</evidence>
<dbReference type="InterPro" id="IPR020574">
    <property type="entry name" value="Ribosomal_uS9_CS"/>
</dbReference>
<dbReference type="GO" id="GO:0015935">
    <property type="term" value="C:small ribosomal subunit"/>
    <property type="evidence" value="ECO:0007669"/>
    <property type="project" value="UniProtKB-ARBA"/>
</dbReference>
<reference evidence="9" key="1">
    <citation type="submission" date="2017-01" db="EMBL/GenBank/DDBJ databases">
        <authorList>
            <person name="Varghese N."/>
            <person name="Submissions S."/>
        </authorList>
    </citation>
    <scope>NUCLEOTIDE SEQUENCE [LARGE SCALE GENOMIC DNA]</scope>
    <source>
        <strain evidence="9">3bp</strain>
    </source>
</reference>
<gene>
    <name evidence="5" type="primary">rpsI</name>
    <name evidence="8" type="ORF">SAMN05518682_2388</name>
</gene>
<feature type="compositionally biased region" description="Polar residues" evidence="7">
    <location>
        <begin position="15"/>
        <end position="35"/>
    </location>
</feature>
<dbReference type="GO" id="GO:0006412">
    <property type="term" value="P:translation"/>
    <property type="evidence" value="ECO:0007669"/>
    <property type="project" value="UniProtKB-UniRule"/>
</dbReference>
<dbReference type="PROSITE" id="PS00360">
    <property type="entry name" value="RIBOSOMAL_S9"/>
    <property type="match status" value="1"/>
</dbReference>
<feature type="region of interest" description="Disordered" evidence="7">
    <location>
        <begin position="1"/>
        <end position="41"/>
    </location>
</feature>
<accession>A0A1N6SL09</accession>
<dbReference type="SUPFAM" id="SSF54211">
    <property type="entry name" value="Ribosomal protein S5 domain 2-like"/>
    <property type="match status" value="1"/>
</dbReference>
<dbReference type="PANTHER" id="PTHR21569">
    <property type="entry name" value="RIBOSOMAL PROTEIN S9"/>
    <property type="match status" value="1"/>
</dbReference>
<dbReference type="InterPro" id="IPR014721">
    <property type="entry name" value="Ribsml_uS5_D2-typ_fold_subgr"/>
</dbReference>
<evidence type="ECO:0000256" key="3">
    <source>
        <dbReference type="ARBA" id="ARBA00023274"/>
    </source>
</evidence>
<dbReference type="GeneID" id="95684865"/>
<proteinExistence type="inferred from homology"/>
<name>A0A1N6SL09_9MICO</name>
<dbReference type="InterPro" id="IPR023035">
    <property type="entry name" value="Ribosomal_uS9_bac/plastid"/>
</dbReference>
<dbReference type="PANTHER" id="PTHR21569:SF1">
    <property type="entry name" value="SMALL RIBOSOMAL SUBUNIT PROTEIN US9M"/>
    <property type="match status" value="1"/>
</dbReference>
<comment type="similarity">
    <text evidence="1 5 6">Belongs to the universal ribosomal protein uS9 family.</text>
</comment>
<dbReference type="InterPro" id="IPR000754">
    <property type="entry name" value="Ribosomal_uS9"/>
</dbReference>